<dbReference type="EMBL" id="RCMK01001338">
    <property type="protein sequence ID" value="KAG2896476.1"/>
    <property type="molecule type" value="Genomic_DNA"/>
</dbReference>
<gene>
    <name evidence="6" type="ORF">PC110_g21027</name>
    <name evidence="1" type="ORF">PC113_g21592</name>
    <name evidence="2" type="ORF">PC115_g21373</name>
    <name evidence="3" type="ORF">PC117_g22993</name>
    <name evidence="4" type="ORF">PC118_g21177</name>
    <name evidence="5" type="ORF">PC129_g20338</name>
</gene>
<dbReference type="Proteomes" id="UP000735874">
    <property type="component" value="Unassembled WGS sequence"/>
</dbReference>
<dbReference type="Proteomes" id="UP000697107">
    <property type="component" value="Unassembled WGS sequence"/>
</dbReference>
<evidence type="ECO:0000313" key="2">
    <source>
        <dbReference type="EMBL" id="KAG2884334.1"/>
    </source>
</evidence>
<dbReference type="EMBL" id="RCMV01001430">
    <property type="protein sequence ID" value="KAG3208651.1"/>
    <property type="molecule type" value="Genomic_DNA"/>
</dbReference>
<dbReference type="Proteomes" id="UP000760860">
    <property type="component" value="Unassembled WGS sequence"/>
</dbReference>
<dbReference type="OrthoDB" id="119763at2759"/>
<sequence>MIEWRKATKRTKVMSAEVWGDLISSLCDAAQCFDPQMRYLYFLTGLRNKEWKSALATIVVSSIPYAVSVLLNKNMHLPVEDDAEFEVDTPKKATTESAAMQQMLAMMQQTQNLLVEQLQQ</sequence>
<dbReference type="EMBL" id="RCMG01001427">
    <property type="protein sequence ID" value="KAG2827645.1"/>
    <property type="molecule type" value="Genomic_DNA"/>
</dbReference>
<dbReference type="Proteomes" id="UP000736787">
    <property type="component" value="Unassembled WGS sequence"/>
</dbReference>
<evidence type="ECO:0000313" key="5">
    <source>
        <dbReference type="EMBL" id="KAG3208651.1"/>
    </source>
</evidence>
<dbReference type="Proteomes" id="UP000251314">
    <property type="component" value="Unassembled WGS sequence"/>
</dbReference>
<dbReference type="VEuPathDB" id="FungiDB:PC110_g21027"/>
<dbReference type="Proteomes" id="UP000774804">
    <property type="component" value="Unassembled WGS sequence"/>
</dbReference>
<dbReference type="AlphaFoldDB" id="A0A329RDE5"/>
<protein>
    <submittedName>
        <fullName evidence="6">Uncharacterized protein</fullName>
    </submittedName>
</protein>
<keyword evidence="7" id="KW-1185">Reference proteome</keyword>
<evidence type="ECO:0000313" key="3">
    <source>
        <dbReference type="EMBL" id="KAG2896476.1"/>
    </source>
</evidence>
<name>A0A329RDE5_9STRA</name>
<dbReference type="EMBL" id="RCMI01001504">
    <property type="protein sequence ID" value="KAG2884334.1"/>
    <property type="molecule type" value="Genomic_DNA"/>
</dbReference>
<organism evidence="6 7">
    <name type="scientific">Phytophthora cactorum</name>
    <dbReference type="NCBI Taxonomy" id="29920"/>
    <lineage>
        <taxon>Eukaryota</taxon>
        <taxon>Sar</taxon>
        <taxon>Stramenopiles</taxon>
        <taxon>Oomycota</taxon>
        <taxon>Peronosporomycetes</taxon>
        <taxon>Peronosporales</taxon>
        <taxon>Peronosporaceae</taxon>
        <taxon>Phytophthora</taxon>
    </lineage>
</organism>
<evidence type="ECO:0000313" key="4">
    <source>
        <dbReference type="EMBL" id="KAG2962900.1"/>
    </source>
</evidence>
<comment type="caution">
    <text evidence="6">The sequence shown here is derived from an EMBL/GenBank/DDBJ whole genome shotgun (WGS) entry which is preliminary data.</text>
</comment>
<evidence type="ECO:0000313" key="7">
    <source>
        <dbReference type="Proteomes" id="UP000251314"/>
    </source>
</evidence>
<evidence type="ECO:0000313" key="1">
    <source>
        <dbReference type="EMBL" id="KAG2827645.1"/>
    </source>
</evidence>
<accession>A0A329RDE5</accession>
<proteinExistence type="predicted"/>
<evidence type="ECO:0000313" key="6">
    <source>
        <dbReference type="EMBL" id="RAW22534.1"/>
    </source>
</evidence>
<reference evidence="6 7" key="1">
    <citation type="submission" date="2018-01" db="EMBL/GenBank/DDBJ databases">
        <title>Draft genome of the strawberry crown rot pathogen Phytophthora cactorum.</title>
        <authorList>
            <person name="Armitage A.D."/>
            <person name="Lysoe E."/>
            <person name="Nellist C.F."/>
            <person name="Harrison R.J."/>
            <person name="Brurberg M.B."/>
        </authorList>
    </citation>
    <scope>NUCLEOTIDE SEQUENCE [LARGE SCALE GENOMIC DNA]</scope>
    <source>
        <strain evidence="6 7">10300</strain>
    </source>
</reference>
<dbReference type="EMBL" id="RCML01001398">
    <property type="protein sequence ID" value="KAG2962900.1"/>
    <property type="molecule type" value="Genomic_DNA"/>
</dbReference>
<reference evidence="1" key="2">
    <citation type="submission" date="2018-10" db="EMBL/GenBank/DDBJ databases">
        <title>Effector identification in a new, highly contiguous assembly of the strawberry crown rot pathogen Phytophthora cactorum.</title>
        <authorList>
            <person name="Armitage A.D."/>
            <person name="Nellist C.F."/>
            <person name="Bates H."/>
            <person name="Vickerstaff R.J."/>
            <person name="Harrison R.J."/>
        </authorList>
    </citation>
    <scope>NUCLEOTIDE SEQUENCE</scope>
    <source>
        <strain evidence="1">15-7</strain>
        <strain evidence="2">4032</strain>
        <strain evidence="3">4040</strain>
        <strain evidence="4">P415</strain>
        <strain evidence="5">P421</strain>
    </source>
</reference>
<dbReference type="EMBL" id="MJFZ01001284">
    <property type="protein sequence ID" value="RAW22534.1"/>
    <property type="molecule type" value="Genomic_DNA"/>
</dbReference>